<comment type="similarity">
    <text evidence="1 3 7">Belongs to the Glu/Leu/Phe/Val dehydrogenases family.</text>
</comment>
<dbReference type="SMART" id="SM00839">
    <property type="entry name" value="ELFV_dehydrog"/>
    <property type="match status" value="1"/>
</dbReference>
<dbReference type="SUPFAM" id="SSF53223">
    <property type="entry name" value="Aminoacid dehydrogenase-like, N-terminal domain"/>
    <property type="match status" value="1"/>
</dbReference>
<keyword evidence="2 3" id="KW-0560">Oxidoreductase</keyword>
<dbReference type="Pfam" id="PF00208">
    <property type="entry name" value="ELFV_dehydrog"/>
    <property type="match status" value="1"/>
</dbReference>
<reference evidence="9" key="1">
    <citation type="journal article" date="2005" name="Environ. Microbiol.">
        <title>Genetic and functional properties of uncultivated thermophilic crenarchaeotes from a subsurface gold mine as revealed by analysis of genome fragments.</title>
        <authorList>
            <person name="Nunoura T."/>
            <person name="Hirayama H."/>
            <person name="Takami H."/>
            <person name="Oida H."/>
            <person name="Nishi S."/>
            <person name="Shimamura S."/>
            <person name="Suzuki Y."/>
            <person name="Inagaki F."/>
            <person name="Takai K."/>
            <person name="Nealson K.H."/>
            <person name="Horikoshi K."/>
        </authorList>
    </citation>
    <scope>NUCLEOTIDE SEQUENCE</scope>
</reference>
<accession>H5SFA7</accession>
<dbReference type="GO" id="GO:0000166">
    <property type="term" value="F:nucleotide binding"/>
    <property type="evidence" value="ECO:0007669"/>
    <property type="project" value="UniProtKB-KW"/>
</dbReference>
<evidence type="ECO:0000256" key="6">
    <source>
        <dbReference type="PIRSR" id="PIRSR000185-3"/>
    </source>
</evidence>
<name>H5SFA7_9BACT</name>
<dbReference type="PRINTS" id="PR00082">
    <property type="entry name" value="GLFDHDRGNASE"/>
</dbReference>
<feature type="binding site" evidence="5">
    <location>
        <position position="355"/>
    </location>
    <ligand>
        <name>substrate</name>
    </ligand>
</feature>
<dbReference type="InterPro" id="IPR033922">
    <property type="entry name" value="NAD_bind_Glu_DH"/>
</dbReference>
<proteinExistence type="inferred from homology"/>
<dbReference type="InterPro" id="IPR006096">
    <property type="entry name" value="Glu/Leu/Phe/Val/Trp_DH_C"/>
</dbReference>
<dbReference type="Pfam" id="PF02812">
    <property type="entry name" value="ELFV_dehydrog_N"/>
    <property type="match status" value="1"/>
</dbReference>
<dbReference type="SUPFAM" id="SSF51735">
    <property type="entry name" value="NAD(P)-binding Rossmann-fold domains"/>
    <property type="match status" value="1"/>
</dbReference>
<feature type="domain" description="Glutamate/phenylalanine/leucine/valine/L-tryptophan dehydrogenase C-terminal" evidence="8">
    <location>
        <begin position="189"/>
        <end position="419"/>
    </location>
</feature>
<reference evidence="9" key="2">
    <citation type="journal article" date="2012" name="PLoS ONE">
        <title>A Deeply Branching Thermophilic Bacterium with an Ancient Acetyl-CoA Pathway Dominates a Subsurface Ecosystem.</title>
        <authorList>
            <person name="Takami H."/>
            <person name="Noguchi H."/>
            <person name="Takaki Y."/>
            <person name="Uchiyama I."/>
            <person name="Toyoda A."/>
            <person name="Nishi S."/>
            <person name="Chee G.-J."/>
            <person name="Arai W."/>
            <person name="Nunoura T."/>
            <person name="Itoh T."/>
            <person name="Hattori M."/>
            <person name="Takai K."/>
        </authorList>
    </citation>
    <scope>NUCLEOTIDE SEQUENCE</scope>
</reference>
<evidence type="ECO:0000256" key="4">
    <source>
        <dbReference type="PIRSR" id="PIRSR000185-1"/>
    </source>
</evidence>
<dbReference type="InterPro" id="IPR046346">
    <property type="entry name" value="Aminoacid_DH-like_N_sf"/>
</dbReference>
<gene>
    <name evidence="9" type="ORF">HGMM_F21A08C26</name>
</gene>
<feature type="binding site" evidence="5">
    <location>
        <position position="75"/>
    </location>
    <ligand>
        <name>substrate</name>
    </ligand>
</feature>
<organism evidence="9">
    <name type="scientific">uncultured Acetothermia bacterium</name>
    <dbReference type="NCBI Taxonomy" id="236499"/>
    <lineage>
        <taxon>Bacteria</taxon>
        <taxon>Candidatus Bipolaricaulota</taxon>
        <taxon>environmental samples</taxon>
    </lineage>
</organism>
<evidence type="ECO:0000313" key="9">
    <source>
        <dbReference type="EMBL" id="BAL54843.1"/>
    </source>
</evidence>
<dbReference type="InterPro" id="IPR006095">
    <property type="entry name" value="Glu/Leu/Phe/Val/Trp_DH"/>
</dbReference>
<dbReference type="PANTHER" id="PTHR11606:SF13">
    <property type="entry name" value="GLUTAMATE DEHYDROGENASE 1, MITOCHONDRIAL"/>
    <property type="match status" value="1"/>
</dbReference>
<evidence type="ECO:0000259" key="8">
    <source>
        <dbReference type="SMART" id="SM00839"/>
    </source>
</evidence>
<feature type="site" description="Important for catalysis" evidence="6">
    <location>
        <position position="151"/>
    </location>
</feature>
<dbReference type="Gene3D" id="3.40.50.10860">
    <property type="entry name" value="Leucine Dehydrogenase, chain A, domain 1"/>
    <property type="match status" value="1"/>
</dbReference>
<dbReference type="CDD" id="cd01076">
    <property type="entry name" value="NAD_bind_1_Glu_DH"/>
    <property type="match status" value="1"/>
</dbReference>
<dbReference type="InterPro" id="IPR036291">
    <property type="entry name" value="NAD(P)-bd_dom_sf"/>
</dbReference>
<dbReference type="InterPro" id="IPR014362">
    <property type="entry name" value="Glu_DH"/>
</dbReference>
<keyword evidence="5" id="KW-0520">NAD</keyword>
<dbReference type="AlphaFoldDB" id="H5SFA7"/>
<evidence type="ECO:0000256" key="1">
    <source>
        <dbReference type="ARBA" id="ARBA00006382"/>
    </source>
</evidence>
<keyword evidence="5" id="KW-0547">Nucleotide-binding</keyword>
<evidence type="ECO:0000256" key="7">
    <source>
        <dbReference type="RuleBase" id="RU004417"/>
    </source>
</evidence>
<feature type="binding site" evidence="5">
    <location>
        <position position="227"/>
    </location>
    <ligand>
        <name>NAD(+)</name>
        <dbReference type="ChEBI" id="CHEBI:57540"/>
    </ligand>
</feature>
<dbReference type="Gene3D" id="3.40.50.720">
    <property type="entry name" value="NAD(P)-binding Rossmann-like Domain"/>
    <property type="match status" value="1"/>
</dbReference>
<dbReference type="EMBL" id="AP011701">
    <property type="protein sequence ID" value="BAL54843.1"/>
    <property type="molecule type" value="Genomic_DNA"/>
</dbReference>
<dbReference type="InterPro" id="IPR006097">
    <property type="entry name" value="Glu/Leu/Phe/Val/Trp_DH_dimer"/>
</dbReference>
<dbReference type="PANTHER" id="PTHR11606">
    <property type="entry name" value="GLUTAMATE DEHYDROGENASE"/>
    <property type="match status" value="1"/>
</dbReference>
<evidence type="ECO:0000256" key="3">
    <source>
        <dbReference type="PIRNR" id="PIRNR000185"/>
    </source>
</evidence>
<protein>
    <recommendedName>
        <fullName evidence="3">Glutamate dehydrogenase</fullName>
    </recommendedName>
</protein>
<sequence length="422" mass="46000">MFEVQRRSEAQLLQTARHFFDEAAARLGLERSLRELLRYPKRKLIVGFPVQMDSGEVRYVEGYRVQHHAVLGPCKGGVRYHPDVTLEEIEALAILATWEAALVGVPLSGAKGGVRCDPKTLSLGELERLTRRYTAEIAPLLGPEQDIPEPDLYTSEREMAWMLDTLSMHAHGRFMTTAVTGKPLVLGGSPGRDLASGRGAFFIAMEVLKSLGIPVAEATVAIQGFGNAGTSFARSISDAGARVIAVSDSSGGVWDERGLDILALIEYKRSTGSVRNFPGADTISNEELLTMKCDLLVPAAIENQLTEANAGLVKAKAVLEIANGPTTLEADRIFHERGILVVPDILANAGGMIVSYFEWVQGHKAYSWGAEHIENLLYQFMSRAYHTVQAVCDRENTDLRTAAYCVALDRVATAARARGLYA</sequence>
<dbReference type="PIRSF" id="PIRSF000185">
    <property type="entry name" value="Glu_DH"/>
    <property type="match status" value="1"/>
</dbReference>
<dbReference type="GO" id="GO:0004352">
    <property type="term" value="F:glutamate dehydrogenase (NAD+) activity"/>
    <property type="evidence" value="ECO:0007669"/>
    <property type="project" value="TreeGrafter"/>
</dbReference>
<dbReference type="GO" id="GO:0006538">
    <property type="term" value="P:L-glutamate catabolic process"/>
    <property type="evidence" value="ECO:0007669"/>
    <property type="project" value="TreeGrafter"/>
</dbReference>
<feature type="active site" description="Proton donor" evidence="4">
    <location>
        <position position="111"/>
    </location>
</feature>
<evidence type="ECO:0000256" key="5">
    <source>
        <dbReference type="PIRSR" id="PIRSR000185-2"/>
    </source>
</evidence>
<evidence type="ECO:0000256" key="2">
    <source>
        <dbReference type="ARBA" id="ARBA00023002"/>
    </source>
</evidence>